<proteinExistence type="predicted"/>
<accession>A0AAD7T656</accession>
<dbReference type="Proteomes" id="UP001221898">
    <property type="component" value="Unassembled WGS sequence"/>
</dbReference>
<sequence length="80" mass="8443">MLTAAVVAFRSGGVRRGSFGEWSVGSRDSLKSAGERRRGFPLPHTGGSMETGSGCPLAACLTEPISRRGEEETCRVELSS</sequence>
<dbReference type="AlphaFoldDB" id="A0AAD7T656"/>
<keyword evidence="3" id="KW-1185">Reference proteome</keyword>
<evidence type="ECO:0000313" key="3">
    <source>
        <dbReference type="Proteomes" id="UP001221898"/>
    </source>
</evidence>
<feature type="region of interest" description="Disordered" evidence="1">
    <location>
        <begin position="25"/>
        <end position="53"/>
    </location>
</feature>
<comment type="caution">
    <text evidence="2">The sequence shown here is derived from an EMBL/GenBank/DDBJ whole genome shotgun (WGS) entry which is preliminary data.</text>
</comment>
<name>A0AAD7T656_9TELE</name>
<organism evidence="2 3">
    <name type="scientific">Aldrovandia affinis</name>
    <dbReference type="NCBI Taxonomy" id="143900"/>
    <lineage>
        <taxon>Eukaryota</taxon>
        <taxon>Metazoa</taxon>
        <taxon>Chordata</taxon>
        <taxon>Craniata</taxon>
        <taxon>Vertebrata</taxon>
        <taxon>Euteleostomi</taxon>
        <taxon>Actinopterygii</taxon>
        <taxon>Neopterygii</taxon>
        <taxon>Teleostei</taxon>
        <taxon>Notacanthiformes</taxon>
        <taxon>Halosauridae</taxon>
        <taxon>Aldrovandia</taxon>
    </lineage>
</organism>
<feature type="compositionally biased region" description="Basic and acidic residues" evidence="1">
    <location>
        <begin position="28"/>
        <end position="38"/>
    </location>
</feature>
<gene>
    <name evidence="2" type="ORF">AAFF_G00039100</name>
</gene>
<reference evidence="2" key="1">
    <citation type="journal article" date="2023" name="Science">
        <title>Genome structures resolve the early diversification of teleost fishes.</title>
        <authorList>
            <person name="Parey E."/>
            <person name="Louis A."/>
            <person name="Montfort J."/>
            <person name="Bouchez O."/>
            <person name="Roques C."/>
            <person name="Iampietro C."/>
            <person name="Lluch J."/>
            <person name="Castinel A."/>
            <person name="Donnadieu C."/>
            <person name="Desvignes T."/>
            <person name="Floi Bucao C."/>
            <person name="Jouanno E."/>
            <person name="Wen M."/>
            <person name="Mejri S."/>
            <person name="Dirks R."/>
            <person name="Jansen H."/>
            <person name="Henkel C."/>
            <person name="Chen W.J."/>
            <person name="Zahm M."/>
            <person name="Cabau C."/>
            <person name="Klopp C."/>
            <person name="Thompson A.W."/>
            <person name="Robinson-Rechavi M."/>
            <person name="Braasch I."/>
            <person name="Lecointre G."/>
            <person name="Bobe J."/>
            <person name="Postlethwait J.H."/>
            <person name="Berthelot C."/>
            <person name="Roest Crollius H."/>
            <person name="Guiguen Y."/>
        </authorList>
    </citation>
    <scope>NUCLEOTIDE SEQUENCE</scope>
    <source>
        <strain evidence="2">NC1722</strain>
    </source>
</reference>
<dbReference type="EMBL" id="JAINUG010000012">
    <property type="protein sequence ID" value="KAJ8414708.1"/>
    <property type="molecule type" value="Genomic_DNA"/>
</dbReference>
<evidence type="ECO:0000256" key="1">
    <source>
        <dbReference type="SAM" id="MobiDB-lite"/>
    </source>
</evidence>
<evidence type="ECO:0000313" key="2">
    <source>
        <dbReference type="EMBL" id="KAJ8414708.1"/>
    </source>
</evidence>
<protein>
    <submittedName>
        <fullName evidence="2">Uncharacterized protein</fullName>
    </submittedName>
</protein>